<dbReference type="CDD" id="cd00056">
    <property type="entry name" value="ENDO3c"/>
    <property type="match status" value="1"/>
</dbReference>
<comment type="similarity">
    <text evidence="2">Belongs to the alkylbase DNA glycosidase AlkA family.</text>
</comment>
<evidence type="ECO:0000313" key="9">
    <source>
        <dbReference type="Proteomes" id="UP000054526"/>
    </source>
</evidence>
<evidence type="ECO:0000256" key="2">
    <source>
        <dbReference type="ARBA" id="ARBA00010817"/>
    </source>
</evidence>
<dbReference type="InterPro" id="IPR012904">
    <property type="entry name" value="OGG_N"/>
</dbReference>
<keyword evidence="9" id="KW-1185">Reference proteome</keyword>
<organism evidence="8 9">
    <name type="scientific">Cohnella kolymensis</name>
    <dbReference type="NCBI Taxonomy" id="1590652"/>
    <lineage>
        <taxon>Bacteria</taxon>
        <taxon>Bacillati</taxon>
        <taxon>Bacillota</taxon>
        <taxon>Bacilli</taxon>
        <taxon>Bacillales</taxon>
        <taxon>Paenibacillaceae</taxon>
        <taxon>Cohnella</taxon>
    </lineage>
</organism>
<evidence type="ECO:0000256" key="4">
    <source>
        <dbReference type="ARBA" id="ARBA00022763"/>
    </source>
</evidence>
<dbReference type="SMART" id="SM00478">
    <property type="entry name" value="ENDO3c"/>
    <property type="match status" value="1"/>
</dbReference>
<accession>A0ABR5A0F1</accession>
<evidence type="ECO:0000259" key="7">
    <source>
        <dbReference type="SMART" id="SM00478"/>
    </source>
</evidence>
<dbReference type="PANTHER" id="PTHR43003">
    <property type="entry name" value="DNA-3-METHYLADENINE GLYCOSYLASE"/>
    <property type="match status" value="1"/>
</dbReference>
<feature type="domain" description="HhH-GPD" evidence="7">
    <location>
        <begin position="134"/>
        <end position="299"/>
    </location>
</feature>
<dbReference type="RefSeq" id="WP_041067699.1">
    <property type="nucleotide sequence ID" value="NZ_JXAL01000034.1"/>
</dbReference>
<dbReference type="Pfam" id="PF00730">
    <property type="entry name" value="HhH-GPD"/>
    <property type="match status" value="1"/>
</dbReference>
<dbReference type="PANTHER" id="PTHR43003:SF12">
    <property type="entry name" value="DNA-3-METHYLADENINE GLYCOSYLASE"/>
    <property type="match status" value="1"/>
</dbReference>
<dbReference type="EMBL" id="JXAL01000034">
    <property type="protein sequence ID" value="KIL34133.1"/>
    <property type="molecule type" value="Genomic_DNA"/>
</dbReference>
<evidence type="ECO:0000313" key="8">
    <source>
        <dbReference type="EMBL" id="KIL34133.1"/>
    </source>
</evidence>
<evidence type="ECO:0000256" key="5">
    <source>
        <dbReference type="ARBA" id="ARBA00022801"/>
    </source>
</evidence>
<dbReference type="Gene3D" id="3.30.310.20">
    <property type="entry name" value="DNA-3-methyladenine glycosylase AlkA, N-terminal domain"/>
    <property type="match status" value="1"/>
</dbReference>
<evidence type="ECO:0000256" key="6">
    <source>
        <dbReference type="ARBA" id="ARBA00023204"/>
    </source>
</evidence>
<dbReference type="SUPFAM" id="SSF48150">
    <property type="entry name" value="DNA-glycosylase"/>
    <property type="match status" value="1"/>
</dbReference>
<sequence length="299" mass="33998">MYVDIKIPLPLEFDYAINMGYLSRSPNEVMFHIDDGKIFRRIPIGHGNPLVEVSRDNPGFLNVRLLENAEPLLKEEREAVIRYVREWFDLDTDLTPFYELAGSDPVLQKVVPALYGLRNIGIDDLFEAVCWGILGQQINLAFAYTLKRRFVESFGHSMDHNGVRYWTFPSPDVIASLSTADLTALQITGKKSEYLIGVAGLISEGKLSKRSLLDTADCKEAEKQLVSIRGIGPWTANYVLMRCLRFPSAFPIDDVGLHNAIKAVLGLEQKPSVQLIRQLSASWTNWEAYATFYLWRYLY</sequence>
<reference evidence="8 9" key="1">
    <citation type="submission" date="2014-12" db="EMBL/GenBank/DDBJ databases">
        <title>Draft genome sequence of Cohnella kolymensis strain B-2846.</title>
        <authorList>
            <person name="Karlyshev A.V."/>
            <person name="Kudryashova E.B."/>
        </authorList>
    </citation>
    <scope>NUCLEOTIDE SEQUENCE [LARGE SCALE GENOMIC DNA]</scope>
    <source>
        <strain evidence="8 9">VKM B-2846</strain>
    </source>
</reference>
<dbReference type="InterPro" id="IPR011257">
    <property type="entry name" value="DNA_glycosylase"/>
</dbReference>
<comment type="catalytic activity">
    <reaction evidence="1">
        <text>Hydrolysis of alkylated DNA, releasing 3-methyladenine, 3-methylguanine, 7-methylguanine and 7-methyladenine.</text>
        <dbReference type="EC" id="3.2.2.21"/>
    </reaction>
</comment>
<dbReference type="InterPro" id="IPR023170">
    <property type="entry name" value="HhH_base_excis_C"/>
</dbReference>
<dbReference type="PROSITE" id="PS00516">
    <property type="entry name" value="ALKYLBASE_DNA_GLYCOS"/>
    <property type="match status" value="1"/>
</dbReference>
<dbReference type="Proteomes" id="UP000054526">
    <property type="component" value="Unassembled WGS sequence"/>
</dbReference>
<gene>
    <name evidence="8" type="ORF">SD71_20795</name>
</gene>
<dbReference type="InterPro" id="IPR003265">
    <property type="entry name" value="HhH-GPD_domain"/>
</dbReference>
<evidence type="ECO:0000256" key="1">
    <source>
        <dbReference type="ARBA" id="ARBA00000086"/>
    </source>
</evidence>
<name>A0ABR5A0F1_9BACL</name>
<dbReference type="InterPro" id="IPR037046">
    <property type="entry name" value="AlkA_N_sf"/>
</dbReference>
<protein>
    <recommendedName>
        <fullName evidence="3">DNA-3-methyladenine glycosylase II</fullName>
        <ecNumber evidence="3">3.2.2.21</ecNumber>
    </recommendedName>
</protein>
<dbReference type="Gene3D" id="1.10.340.30">
    <property type="entry name" value="Hypothetical protein, domain 2"/>
    <property type="match status" value="1"/>
</dbReference>
<keyword evidence="6" id="KW-0234">DNA repair</keyword>
<dbReference type="EC" id="3.2.2.21" evidence="3"/>
<dbReference type="InterPro" id="IPR051912">
    <property type="entry name" value="Alkylbase_DNA_Glycosylase/TA"/>
</dbReference>
<keyword evidence="4" id="KW-0227">DNA damage</keyword>
<dbReference type="Pfam" id="PF07934">
    <property type="entry name" value="OGG_N"/>
    <property type="match status" value="1"/>
</dbReference>
<comment type="caution">
    <text evidence="8">The sequence shown here is derived from an EMBL/GenBank/DDBJ whole genome shotgun (WGS) entry which is preliminary data.</text>
</comment>
<keyword evidence="5" id="KW-0378">Hydrolase</keyword>
<dbReference type="InterPro" id="IPR000035">
    <property type="entry name" value="Alkylbase_DNA_glycsylse_CS"/>
</dbReference>
<proteinExistence type="inferred from homology"/>
<dbReference type="Gene3D" id="1.10.1670.10">
    <property type="entry name" value="Helix-hairpin-Helix base-excision DNA repair enzymes (C-terminal)"/>
    <property type="match status" value="1"/>
</dbReference>
<evidence type="ECO:0000256" key="3">
    <source>
        <dbReference type="ARBA" id="ARBA00012000"/>
    </source>
</evidence>